<protein>
    <recommendedName>
        <fullName evidence="6">tRNA(Ile)-lysidine synthase</fullName>
        <ecNumber evidence="6">6.3.4.19</ecNumber>
    </recommendedName>
    <alternativeName>
        <fullName evidence="6">tRNA(Ile)-2-lysyl-cytidine synthase</fullName>
    </alternativeName>
    <alternativeName>
        <fullName evidence="6">tRNA(Ile)-lysidine synthetase</fullName>
    </alternativeName>
</protein>
<dbReference type="Gene3D" id="1.20.59.20">
    <property type="match status" value="1"/>
</dbReference>
<evidence type="ECO:0000313" key="10">
    <source>
        <dbReference type="Proteomes" id="UP000297608"/>
    </source>
</evidence>
<dbReference type="InterPro" id="IPR014729">
    <property type="entry name" value="Rossmann-like_a/b/a_fold"/>
</dbReference>
<evidence type="ECO:0000313" key="9">
    <source>
        <dbReference type="EMBL" id="TFB84487.1"/>
    </source>
</evidence>
<evidence type="ECO:0000256" key="7">
    <source>
        <dbReference type="SAM" id="MobiDB-lite"/>
    </source>
</evidence>
<comment type="caution">
    <text evidence="9">The sequence shown here is derived from an EMBL/GenBank/DDBJ whole genome shotgun (WGS) entry which is preliminary data.</text>
</comment>
<comment type="catalytic activity">
    <reaction evidence="5 6">
        <text>cytidine(34) in tRNA(Ile2) + L-lysine + ATP = lysidine(34) in tRNA(Ile2) + AMP + diphosphate + H(+)</text>
        <dbReference type="Rhea" id="RHEA:43744"/>
        <dbReference type="Rhea" id="RHEA-COMP:10625"/>
        <dbReference type="Rhea" id="RHEA-COMP:10670"/>
        <dbReference type="ChEBI" id="CHEBI:15378"/>
        <dbReference type="ChEBI" id="CHEBI:30616"/>
        <dbReference type="ChEBI" id="CHEBI:32551"/>
        <dbReference type="ChEBI" id="CHEBI:33019"/>
        <dbReference type="ChEBI" id="CHEBI:82748"/>
        <dbReference type="ChEBI" id="CHEBI:83665"/>
        <dbReference type="ChEBI" id="CHEBI:456215"/>
        <dbReference type="EC" id="6.3.4.19"/>
    </reaction>
</comment>
<dbReference type="Gene3D" id="3.40.50.620">
    <property type="entry name" value="HUPs"/>
    <property type="match status" value="1"/>
</dbReference>
<comment type="subcellular location">
    <subcellularLocation>
        <location evidence="6">Cytoplasm</location>
    </subcellularLocation>
</comment>
<dbReference type="SUPFAM" id="SSF52402">
    <property type="entry name" value="Adenine nucleotide alpha hydrolases-like"/>
    <property type="match status" value="1"/>
</dbReference>
<evidence type="ECO:0000256" key="3">
    <source>
        <dbReference type="ARBA" id="ARBA00022741"/>
    </source>
</evidence>
<name>A0ABY2IBT7_9MICO</name>
<keyword evidence="4 6" id="KW-0067">ATP-binding</keyword>
<accession>A0ABY2IBT7</accession>
<dbReference type="InterPro" id="IPR012094">
    <property type="entry name" value="tRNA_Ile_lys_synt"/>
</dbReference>
<keyword evidence="6" id="KW-0963">Cytoplasm</keyword>
<feature type="domain" description="tRNA(Ile)-lysidine/2-thiocytidine synthase N-terminal" evidence="8">
    <location>
        <begin position="58"/>
        <end position="256"/>
    </location>
</feature>
<reference evidence="9 10" key="1">
    <citation type="submission" date="2019-03" db="EMBL/GenBank/DDBJ databases">
        <title>Genomics of glacier-inhabiting Cryobacterium strains.</title>
        <authorList>
            <person name="Liu Q."/>
            <person name="Xin Y.-H."/>
        </authorList>
    </citation>
    <scope>NUCLEOTIDE SEQUENCE [LARGE SCALE GENOMIC DNA]</scope>
    <source>
        <strain evidence="9 10">MDB2-B</strain>
    </source>
</reference>
<keyword evidence="1 6" id="KW-0436">Ligase</keyword>
<dbReference type="InterPro" id="IPR011063">
    <property type="entry name" value="TilS/TtcA_N"/>
</dbReference>
<dbReference type="HAMAP" id="MF_01161">
    <property type="entry name" value="tRNA_Ile_lys_synt"/>
    <property type="match status" value="1"/>
</dbReference>
<dbReference type="EMBL" id="SOFG01000021">
    <property type="protein sequence ID" value="TFB84487.1"/>
    <property type="molecule type" value="Genomic_DNA"/>
</dbReference>
<comment type="domain">
    <text evidence="6">The N-terminal region contains the highly conserved SGGXDS motif, predicted to be a P-loop motif involved in ATP binding.</text>
</comment>
<dbReference type="RefSeq" id="WP_134535682.1">
    <property type="nucleotide sequence ID" value="NZ_SOFG01000021.1"/>
</dbReference>
<comment type="similarity">
    <text evidence="6">Belongs to the tRNA(Ile)-lysidine synthase family.</text>
</comment>
<gene>
    <name evidence="6" type="primary">tilS</name>
    <name evidence="9" type="ORF">E3O44_15540</name>
</gene>
<dbReference type="Pfam" id="PF01171">
    <property type="entry name" value="ATP_bind_3"/>
    <property type="match status" value="1"/>
</dbReference>
<keyword evidence="3 6" id="KW-0547">Nucleotide-binding</keyword>
<organism evidence="9 10">
    <name type="scientific">Cryobacterium algoricola</name>
    <dbReference type="NCBI Taxonomy" id="1259183"/>
    <lineage>
        <taxon>Bacteria</taxon>
        <taxon>Bacillati</taxon>
        <taxon>Actinomycetota</taxon>
        <taxon>Actinomycetes</taxon>
        <taxon>Micrococcales</taxon>
        <taxon>Microbacteriaceae</taxon>
        <taxon>Cryobacterium</taxon>
    </lineage>
</organism>
<proteinExistence type="inferred from homology"/>
<feature type="region of interest" description="Disordered" evidence="7">
    <location>
        <begin position="30"/>
        <end position="54"/>
    </location>
</feature>
<evidence type="ECO:0000256" key="4">
    <source>
        <dbReference type="ARBA" id="ARBA00022840"/>
    </source>
</evidence>
<evidence type="ECO:0000256" key="1">
    <source>
        <dbReference type="ARBA" id="ARBA00022598"/>
    </source>
</evidence>
<evidence type="ECO:0000256" key="2">
    <source>
        <dbReference type="ARBA" id="ARBA00022694"/>
    </source>
</evidence>
<dbReference type="CDD" id="cd01992">
    <property type="entry name" value="TilS_N"/>
    <property type="match status" value="1"/>
</dbReference>
<evidence type="ECO:0000259" key="8">
    <source>
        <dbReference type="Pfam" id="PF01171"/>
    </source>
</evidence>
<feature type="region of interest" description="Disordered" evidence="7">
    <location>
        <begin position="416"/>
        <end position="437"/>
    </location>
</feature>
<feature type="binding site" evidence="6">
    <location>
        <begin position="63"/>
        <end position="68"/>
    </location>
    <ligand>
        <name>ATP</name>
        <dbReference type="ChEBI" id="CHEBI:30616"/>
    </ligand>
</feature>
<comment type="function">
    <text evidence="6">Ligates lysine onto the cytidine present at position 34 of the AUA codon-specific tRNA(Ile) that contains the anticodon CAU, in an ATP-dependent manner. Cytidine is converted to lysidine, thus changing the amino acid specificity of the tRNA from methionine to isoleucine.</text>
</comment>
<dbReference type="InterPro" id="IPR012795">
    <property type="entry name" value="tRNA_Ile_lys_synt_N"/>
</dbReference>
<dbReference type="Proteomes" id="UP000297608">
    <property type="component" value="Unassembled WGS sequence"/>
</dbReference>
<evidence type="ECO:0000256" key="5">
    <source>
        <dbReference type="ARBA" id="ARBA00048539"/>
    </source>
</evidence>
<keyword evidence="10" id="KW-1185">Reference proteome</keyword>
<dbReference type="EC" id="6.3.4.19" evidence="6"/>
<dbReference type="PANTHER" id="PTHR43033:SF1">
    <property type="entry name" value="TRNA(ILE)-LYSIDINE SYNTHASE-RELATED"/>
    <property type="match status" value="1"/>
</dbReference>
<sequence length="437" mass="45068">MESTRRPRLTPEIADIRRAIRTVLADAGLGASATPPAPGYGPSAPDSSGPAPDTRGLVLVGLSGGADSLALAAGTAFEAPRAGLRAGAVIVDHGLQAGSADVAAEAARQATALGLDPVLIVRITVDHGENHRGSAADLTADTTATADSAESYSGPEAAARTGRYAAFVRALADTGATHVLLGHTLDDQAETVLLGLARGSGPVSLHGMLRVSGPYLRPLLDIRRAQTQAACADAGLTPWTDPHNAEHRFARVRVRETVLPVLERELGPGVAEALARTADLLREDDAALRERTLELAEGCFEAVADGIRVPVSMLAAQPAALQNRLIRLAAARAVLRPTAPAPLPDAAMPPAEPPAAAPAARHIPGGVVLALPRGATLAVGRLVTDWHGQGPLDLPGVRVVRHDGWLVFTGPGLGRHARPTEYAQSKGPSLPHGTPRH</sequence>
<dbReference type="PANTHER" id="PTHR43033">
    <property type="entry name" value="TRNA(ILE)-LYSIDINE SYNTHASE-RELATED"/>
    <property type="match status" value="1"/>
</dbReference>
<evidence type="ECO:0000256" key="6">
    <source>
        <dbReference type="HAMAP-Rule" id="MF_01161"/>
    </source>
</evidence>
<keyword evidence="2 6" id="KW-0819">tRNA processing</keyword>